<feature type="signal peptide" evidence="1">
    <location>
        <begin position="1"/>
        <end position="21"/>
    </location>
</feature>
<evidence type="ECO:0000313" key="2">
    <source>
        <dbReference type="EMBL" id="KAH3679340.1"/>
    </source>
</evidence>
<dbReference type="EMBL" id="JAEUBF010000322">
    <property type="protein sequence ID" value="KAH3679340.1"/>
    <property type="molecule type" value="Genomic_DNA"/>
</dbReference>
<feature type="chain" id="PRO_5040485107" evidence="1">
    <location>
        <begin position="22"/>
        <end position="271"/>
    </location>
</feature>
<name>A0A9P8THZ9_9ASCO</name>
<dbReference type="OrthoDB" id="4069604at2759"/>
<dbReference type="Proteomes" id="UP000769528">
    <property type="component" value="Unassembled WGS sequence"/>
</dbReference>
<accession>A0A9P8THZ9</accession>
<dbReference type="AlphaFoldDB" id="A0A9P8THZ9"/>
<evidence type="ECO:0000313" key="3">
    <source>
        <dbReference type="Proteomes" id="UP000769528"/>
    </source>
</evidence>
<reference evidence="2" key="1">
    <citation type="journal article" date="2021" name="Open Biol.">
        <title>Shared evolutionary footprints suggest mitochondrial oxidative damage underlies multiple complex I losses in fungi.</title>
        <authorList>
            <person name="Schikora-Tamarit M.A."/>
            <person name="Marcet-Houben M."/>
            <person name="Nosek J."/>
            <person name="Gabaldon T."/>
        </authorList>
    </citation>
    <scope>NUCLEOTIDE SEQUENCE</scope>
    <source>
        <strain evidence="2">CBS6341</strain>
    </source>
</reference>
<proteinExistence type="predicted"/>
<organism evidence="2 3">
    <name type="scientific">Wickerhamomyces mucosus</name>
    <dbReference type="NCBI Taxonomy" id="1378264"/>
    <lineage>
        <taxon>Eukaryota</taxon>
        <taxon>Fungi</taxon>
        <taxon>Dikarya</taxon>
        <taxon>Ascomycota</taxon>
        <taxon>Saccharomycotina</taxon>
        <taxon>Saccharomycetes</taxon>
        <taxon>Phaffomycetales</taxon>
        <taxon>Wickerhamomycetaceae</taxon>
        <taxon>Wickerhamomyces</taxon>
    </lineage>
</organism>
<gene>
    <name evidence="2" type="ORF">WICMUC_001080</name>
</gene>
<comment type="caution">
    <text evidence="2">The sequence shown here is derived from an EMBL/GenBank/DDBJ whole genome shotgun (WGS) entry which is preliminary data.</text>
</comment>
<keyword evidence="1" id="KW-0732">Signal</keyword>
<sequence length="271" mass="28792">MKFFKSSTLSILILIASTVIASTTSYSPDELSSASSAAIAADITFIADFLENVSENFQTYLAYMEANNLQFPNGLYNYFAEINYASNQANFIETASFPFSEFKTFAPKFSEYSTLVVKDGTFRYPEDFLTGGTISTTTTFSSTTLSSSSDLQITSTLSSSTEEISRISSTSLSSFSSISSGLSSLNSISSISADSTTIVSSIPISTTKSTTLVTIGDSSSTKPSSAVSTSSLSSIDNTTTTTTISTSTNGVQIDKVYFPFLGVSLLLSLLF</sequence>
<protein>
    <submittedName>
        <fullName evidence="2">Uncharacterized protein</fullName>
    </submittedName>
</protein>
<keyword evidence="3" id="KW-1185">Reference proteome</keyword>
<reference evidence="2" key="2">
    <citation type="submission" date="2021-01" db="EMBL/GenBank/DDBJ databases">
        <authorList>
            <person name="Schikora-Tamarit M.A."/>
        </authorList>
    </citation>
    <scope>NUCLEOTIDE SEQUENCE</scope>
    <source>
        <strain evidence="2">CBS6341</strain>
    </source>
</reference>
<evidence type="ECO:0000256" key="1">
    <source>
        <dbReference type="SAM" id="SignalP"/>
    </source>
</evidence>